<dbReference type="KEGG" id="vpo:Kpol_1028p70"/>
<dbReference type="InParanoid" id="A7TG38"/>
<dbReference type="GeneID" id="5547110"/>
<dbReference type="Proteomes" id="UP000000267">
    <property type="component" value="Unassembled WGS sequence"/>
</dbReference>
<dbReference type="Pfam" id="PF09510">
    <property type="entry name" value="Rtt102p"/>
    <property type="match status" value="1"/>
</dbReference>
<reference evidence="2 3" key="1">
    <citation type="journal article" date="2007" name="Proc. Natl. Acad. Sci. U.S.A.">
        <title>Independent sorting-out of thousands of duplicated gene pairs in two yeast species descended from a whole-genome duplication.</title>
        <authorList>
            <person name="Scannell D.R."/>
            <person name="Frank A.C."/>
            <person name="Conant G.C."/>
            <person name="Byrne K.P."/>
            <person name="Woolfit M."/>
            <person name="Wolfe K.H."/>
        </authorList>
    </citation>
    <scope>NUCLEOTIDE SEQUENCE [LARGE SCALE GENOMIC DNA]</scope>
    <source>
        <strain evidence="3">ATCC 22028 / DSM 70294 / BCRC 21397 / CBS 2163 / NBRC 10782 / NRRL Y-8283 / UCD 57-17</strain>
    </source>
</reference>
<keyword evidence="3" id="KW-1185">Reference proteome</keyword>
<proteinExistence type="predicted"/>
<dbReference type="STRING" id="436907.A7TG38"/>
<feature type="region of interest" description="Disordered" evidence="1">
    <location>
        <begin position="117"/>
        <end position="214"/>
    </location>
</feature>
<feature type="compositionally biased region" description="Polar residues" evidence="1">
    <location>
        <begin position="141"/>
        <end position="150"/>
    </location>
</feature>
<dbReference type="HOGENOM" id="CLU_1289814_0_0_1"/>
<dbReference type="GO" id="GO:0016514">
    <property type="term" value="C:SWI/SNF complex"/>
    <property type="evidence" value="ECO:0007669"/>
    <property type="project" value="InterPro"/>
</dbReference>
<dbReference type="AlphaFoldDB" id="A7TG38"/>
<dbReference type="OrthoDB" id="4063132at2759"/>
<evidence type="ECO:0000313" key="3">
    <source>
        <dbReference type="Proteomes" id="UP000000267"/>
    </source>
</evidence>
<dbReference type="FunCoup" id="A7TG38">
    <property type="interactions" value="345"/>
</dbReference>
<dbReference type="GO" id="GO:0016586">
    <property type="term" value="C:RSC-type complex"/>
    <property type="evidence" value="ECO:0007669"/>
    <property type="project" value="InterPro"/>
</dbReference>
<dbReference type="RefSeq" id="XP_001646653.1">
    <property type="nucleotide sequence ID" value="XM_001646603.1"/>
</dbReference>
<dbReference type="Gene3D" id="6.20.420.10">
    <property type="match status" value="1"/>
</dbReference>
<evidence type="ECO:0000313" key="2">
    <source>
        <dbReference type="EMBL" id="EDO18795.1"/>
    </source>
</evidence>
<feature type="compositionally biased region" description="Acidic residues" evidence="1">
    <location>
        <begin position="205"/>
        <end position="214"/>
    </location>
</feature>
<feature type="compositionally biased region" description="Acidic residues" evidence="1">
    <location>
        <begin position="163"/>
        <end position="180"/>
    </location>
</feature>
<dbReference type="EMBL" id="DS480385">
    <property type="protein sequence ID" value="EDO18795.1"/>
    <property type="molecule type" value="Genomic_DNA"/>
</dbReference>
<protein>
    <submittedName>
        <fullName evidence="2">Uncharacterized protein</fullName>
    </submittedName>
</protein>
<dbReference type="OMA" id="LMTSHTK"/>
<organism evidence="3">
    <name type="scientific">Vanderwaltozyma polyspora (strain ATCC 22028 / DSM 70294 / BCRC 21397 / CBS 2163 / NBRC 10782 / NRRL Y-8283 / UCD 57-17)</name>
    <name type="common">Kluyveromyces polysporus</name>
    <dbReference type="NCBI Taxonomy" id="436907"/>
    <lineage>
        <taxon>Eukaryota</taxon>
        <taxon>Fungi</taxon>
        <taxon>Dikarya</taxon>
        <taxon>Ascomycota</taxon>
        <taxon>Saccharomycotina</taxon>
        <taxon>Saccharomycetes</taxon>
        <taxon>Saccharomycetales</taxon>
        <taxon>Saccharomycetaceae</taxon>
        <taxon>Vanderwaltozyma</taxon>
    </lineage>
</organism>
<feature type="compositionally biased region" description="Polar residues" evidence="1">
    <location>
        <begin position="181"/>
        <end position="198"/>
    </location>
</feature>
<dbReference type="InterPro" id="IPR018304">
    <property type="entry name" value="Rtt102"/>
</dbReference>
<dbReference type="PhylomeDB" id="A7TG38"/>
<dbReference type="eggNOG" id="ENOG502SEGN">
    <property type="taxonomic scope" value="Eukaryota"/>
</dbReference>
<dbReference type="GO" id="GO:0006338">
    <property type="term" value="P:chromatin remodeling"/>
    <property type="evidence" value="ECO:0007669"/>
    <property type="project" value="InterPro"/>
</dbReference>
<evidence type="ECO:0000256" key="1">
    <source>
        <dbReference type="SAM" id="MobiDB-lite"/>
    </source>
</evidence>
<name>A7TG38_VANPO</name>
<accession>A7TG38</accession>
<gene>
    <name evidence="2" type="ORF">Kpol_1028p70</name>
</gene>
<sequence>MESLIEKANRGGYVLTADNRQHWKYDWFTPLKKNEVSQERVNMDPNSMENEESKYPFKYKTWLKADVSDFHDNKEELDVLDLSKYDRTKKLVVTNGVSVTEDDQSSLTMADIRGAVGGSESIPGLSKTDAVTEQPAVTIDASVTETNTPAPTEELQELKETPVEEQEEPKDVSMDNEESNDVSANNDQDSNNVSTTNDQEPKADVDEDVSMTDA</sequence>